<gene>
    <name evidence="2" type="ORF">BDU57DRAFT_541087</name>
</gene>
<proteinExistence type="predicted"/>
<feature type="region of interest" description="Disordered" evidence="1">
    <location>
        <begin position="1"/>
        <end position="21"/>
    </location>
</feature>
<name>A0A6A5QFU4_AMPQU</name>
<dbReference type="EMBL" id="ML979138">
    <property type="protein sequence ID" value="KAF1913698.1"/>
    <property type="molecule type" value="Genomic_DNA"/>
</dbReference>
<protein>
    <submittedName>
        <fullName evidence="2">Uncharacterized protein</fullName>
    </submittedName>
</protein>
<dbReference type="AlphaFoldDB" id="A0A6A5QFU4"/>
<organism evidence="2 3">
    <name type="scientific">Ampelomyces quisqualis</name>
    <name type="common">Powdery mildew agent</name>
    <dbReference type="NCBI Taxonomy" id="50730"/>
    <lineage>
        <taxon>Eukaryota</taxon>
        <taxon>Fungi</taxon>
        <taxon>Dikarya</taxon>
        <taxon>Ascomycota</taxon>
        <taxon>Pezizomycotina</taxon>
        <taxon>Dothideomycetes</taxon>
        <taxon>Pleosporomycetidae</taxon>
        <taxon>Pleosporales</taxon>
        <taxon>Pleosporineae</taxon>
        <taxon>Phaeosphaeriaceae</taxon>
        <taxon>Ampelomyces</taxon>
    </lineage>
</organism>
<reference evidence="2" key="1">
    <citation type="journal article" date="2020" name="Stud. Mycol.">
        <title>101 Dothideomycetes genomes: a test case for predicting lifestyles and emergence of pathogens.</title>
        <authorList>
            <person name="Haridas S."/>
            <person name="Albert R."/>
            <person name="Binder M."/>
            <person name="Bloem J."/>
            <person name="Labutti K."/>
            <person name="Salamov A."/>
            <person name="Andreopoulos B."/>
            <person name="Baker S."/>
            <person name="Barry K."/>
            <person name="Bills G."/>
            <person name="Bluhm B."/>
            <person name="Cannon C."/>
            <person name="Castanera R."/>
            <person name="Culley D."/>
            <person name="Daum C."/>
            <person name="Ezra D."/>
            <person name="Gonzalez J."/>
            <person name="Henrissat B."/>
            <person name="Kuo A."/>
            <person name="Liang C."/>
            <person name="Lipzen A."/>
            <person name="Lutzoni F."/>
            <person name="Magnuson J."/>
            <person name="Mondo S."/>
            <person name="Nolan M."/>
            <person name="Ohm R."/>
            <person name="Pangilinan J."/>
            <person name="Park H.-J."/>
            <person name="Ramirez L."/>
            <person name="Alfaro M."/>
            <person name="Sun H."/>
            <person name="Tritt A."/>
            <person name="Yoshinaga Y."/>
            <person name="Zwiers L.-H."/>
            <person name="Turgeon B."/>
            <person name="Goodwin S."/>
            <person name="Spatafora J."/>
            <person name="Crous P."/>
            <person name="Grigoriev I."/>
        </authorList>
    </citation>
    <scope>NUCLEOTIDE SEQUENCE</scope>
    <source>
        <strain evidence="2">HMLAC05119</strain>
    </source>
</reference>
<evidence type="ECO:0000313" key="3">
    <source>
        <dbReference type="Proteomes" id="UP000800096"/>
    </source>
</evidence>
<evidence type="ECO:0000313" key="2">
    <source>
        <dbReference type="EMBL" id="KAF1913698.1"/>
    </source>
</evidence>
<dbReference type="OrthoDB" id="3663214at2759"/>
<evidence type="ECO:0000256" key="1">
    <source>
        <dbReference type="SAM" id="MobiDB-lite"/>
    </source>
</evidence>
<accession>A0A6A5QFU4</accession>
<sequence length="421" mass="48153">MAATSSSTAVEPGMPGPSSRGALARLSAAELANFAKTAAEQVVQVWKDQAAGRAVDMNDEVVQLALDWLRAAPKKIPDPDSKSPKRQSEAYFVLWAHTLDGLWNVQYWNGVFSGLAYKRQFHDYEIQTFLRGLLTIGTKLNLTVMQGRWEAFSERELVTLAFLTAPDCRWNAEQAKQAVQDLSKLVVRDSLRGYVRNYFDRELLKFDNDFELVDYSTGSIRKEIFYLAPGVENKILKQKWYNLPPVGCSDTPASASNNLGTYSAFSALPCELRVKICRYLFKFNTKVEIQCAPYDITETNVDPPKWYGFFVMTPETLFTAFGLEEEQEYIRWDDLSKFFALAATNWVNRQVALKVFFENNFVLDFRPGHIFNFEQQEAHFGQWMSVIGDQAQKFAKTNASLKKSYWRQKLLELRQAQGMDD</sequence>
<keyword evidence="3" id="KW-1185">Reference proteome</keyword>
<dbReference type="Proteomes" id="UP000800096">
    <property type="component" value="Unassembled WGS sequence"/>
</dbReference>